<evidence type="ECO:0000313" key="2">
    <source>
        <dbReference type="EMBL" id="GIG73213.1"/>
    </source>
</evidence>
<evidence type="ECO:0000313" key="3">
    <source>
        <dbReference type="Proteomes" id="UP000653674"/>
    </source>
</evidence>
<comment type="caution">
    <text evidence="2">The sequence shown here is derived from an EMBL/GenBank/DDBJ whole genome shotgun (WGS) entry which is preliminary data.</text>
</comment>
<name>A0A8J3LMH1_9ACTN</name>
<reference evidence="2" key="1">
    <citation type="submission" date="2021-01" db="EMBL/GenBank/DDBJ databases">
        <title>Whole genome shotgun sequence of Planosporangium flavigriseum NBRC 105377.</title>
        <authorList>
            <person name="Komaki H."/>
            <person name="Tamura T."/>
        </authorList>
    </citation>
    <scope>NUCLEOTIDE SEQUENCE</scope>
    <source>
        <strain evidence="2">NBRC 105377</strain>
    </source>
</reference>
<proteinExistence type="predicted"/>
<dbReference type="EMBL" id="BONU01000007">
    <property type="protein sequence ID" value="GIG73213.1"/>
    <property type="molecule type" value="Genomic_DNA"/>
</dbReference>
<dbReference type="RefSeq" id="WP_168071652.1">
    <property type="nucleotide sequence ID" value="NZ_BAAAQJ010000003.1"/>
</dbReference>
<organism evidence="2 3">
    <name type="scientific">Planosporangium flavigriseum</name>
    <dbReference type="NCBI Taxonomy" id="373681"/>
    <lineage>
        <taxon>Bacteria</taxon>
        <taxon>Bacillati</taxon>
        <taxon>Actinomycetota</taxon>
        <taxon>Actinomycetes</taxon>
        <taxon>Micromonosporales</taxon>
        <taxon>Micromonosporaceae</taxon>
        <taxon>Planosporangium</taxon>
    </lineage>
</organism>
<gene>
    <name evidence="2" type="ORF">Pfl04_16170</name>
</gene>
<sequence length="67" mass="7490">MNPDLSRTVWRKSTRSTNNGQCVEVAFLDQDVAVRDSKDQSGPVLMFAGGEWAAFVDGVRRGEFDLR</sequence>
<accession>A0A8J3LMH1</accession>
<keyword evidence="3" id="KW-1185">Reference proteome</keyword>
<dbReference type="Pfam" id="PF04149">
    <property type="entry name" value="DUF397"/>
    <property type="match status" value="1"/>
</dbReference>
<feature type="domain" description="DUF397" evidence="1">
    <location>
        <begin position="9"/>
        <end position="60"/>
    </location>
</feature>
<protein>
    <recommendedName>
        <fullName evidence="1">DUF397 domain-containing protein</fullName>
    </recommendedName>
</protein>
<evidence type="ECO:0000259" key="1">
    <source>
        <dbReference type="Pfam" id="PF04149"/>
    </source>
</evidence>
<dbReference type="AlphaFoldDB" id="A0A8J3LMH1"/>
<dbReference type="Proteomes" id="UP000653674">
    <property type="component" value="Unassembled WGS sequence"/>
</dbReference>
<dbReference type="InterPro" id="IPR007278">
    <property type="entry name" value="DUF397"/>
</dbReference>